<evidence type="ECO:0000256" key="1">
    <source>
        <dbReference type="ARBA" id="ARBA00022676"/>
    </source>
</evidence>
<dbReference type="PANTHER" id="PTHR43630:SF1">
    <property type="entry name" value="POLY-BETA-1,6-N-ACETYL-D-GLUCOSAMINE SYNTHASE"/>
    <property type="match status" value="1"/>
</dbReference>
<name>A0A8T4LLA2_9ARCH</name>
<evidence type="ECO:0000313" key="5">
    <source>
        <dbReference type="Proteomes" id="UP000678237"/>
    </source>
</evidence>
<keyword evidence="2 4" id="KW-0808">Transferase</keyword>
<comment type="caution">
    <text evidence="4">The sequence shown here is derived from an EMBL/GenBank/DDBJ whole genome shotgun (WGS) entry which is preliminary data.</text>
</comment>
<organism evidence="4 5">
    <name type="scientific">Candidatus Iainarchaeum sp</name>
    <dbReference type="NCBI Taxonomy" id="3101447"/>
    <lineage>
        <taxon>Archaea</taxon>
        <taxon>Candidatus Iainarchaeota</taxon>
        <taxon>Candidatus Iainarchaeia</taxon>
        <taxon>Candidatus Iainarchaeales</taxon>
        <taxon>Candidatus Iainarchaeaceae</taxon>
        <taxon>Candidatus Iainarchaeum</taxon>
    </lineage>
</organism>
<dbReference type="GO" id="GO:0016757">
    <property type="term" value="F:glycosyltransferase activity"/>
    <property type="evidence" value="ECO:0007669"/>
    <property type="project" value="UniProtKB-KW"/>
</dbReference>
<gene>
    <name evidence="4" type="ORF">J4203_06975</name>
</gene>
<evidence type="ECO:0000256" key="2">
    <source>
        <dbReference type="ARBA" id="ARBA00022679"/>
    </source>
</evidence>
<reference evidence="4" key="2">
    <citation type="submission" date="2021-05" db="EMBL/GenBank/DDBJ databases">
        <title>Protein family content uncovers lineage relationships and bacterial pathway maintenance mechanisms in DPANN archaea.</title>
        <authorList>
            <person name="Castelle C.J."/>
            <person name="Meheust R."/>
            <person name="Jaffe A.L."/>
            <person name="Seitz K."/>
            <person name="Gong X."/>
            <person name="Baker B.J."/>
            <person name="Banfield J.F."/>
        </authorList>
    </citation>
    <scope>NUCLEOTIDE SEQUENCE</scope>
    <source>
        <strain evidence="4">RIFCSPLOWO2_01_FULL_58_19</strain>
    </source>
</reference>
<dbReference type="SUPFAM" id="SSF53448">
    <property type="entry name" value="Nucleotide-diphospho-sugar transferases"/>
    <property type="match status" value="1"/>
</dbReference>
<dbReference type="AlphaFoldDB" id="A0A8T4LLA2"/>
<dbReference type="EC" id="2.4.-.-" evidence="4"/>
<protein>
    <submittedName>
        <fullName evidence="4">Glycosyltransferase</fullName>
        <ecNumber evidence="4">2.4.-.-</ecNumber>
    </submittedName>
</protein>
<evidence type="ECO:0000313" key="4">
    <source>
        <dbReference type="EMBL" id="MBS3063576.1"/>
    </source>
</evidence>
<dbReference type="EMBL" id="JAGVWE010000006">
    <property type="protein sequence ID" value="MBS3063576.1"/>
    <property type="molecule type" value="Genomic_DNA"/>
</dbReference>
<reference evidence="4" key="1">
    <citation type="submission" date="2021-03" db="EMBL/GenBank/DDBJ databases">
        <authorList>
            <person name="Jaffe A."/>
        </authorList>
    </citation>
    <scope>NUCLEOTIDE SEQUENCE</scope>
    <source>
        <strain evidence="4">RIFCSPLOWO2_01_FULL_58_19</strain>
    </source>
</reference>
<evidence type="ECO:0000259" key="3">
    <source>
        <dbReference type="Pfam" id="PF00535"/>
    </source>
</evidence>
<feature type="domain" description="Glycosyltransferase 2-like" evidence="3">
    <location>
        <begin position="5"/>
        <end position="122"/>
    </location>
</feature>
<dbReference type="InterPro" id="IPR001173">
    <property type="entry name" value="Glyco_trans_2-like"/>
</dbReference>
<proteinExistence type="predicted"/>
<keyword evidence="1 4" id="KW-0328">Glycosyltransferase</keyword>
<dbReference type="PANTHER" id="PTHR43630">
    <property type="entry name" value="POLY-BETA-1,6-N-ACETYL-D-GLUCOSAMINE SYNTHASE"/>
    <property type="match status" value="1"/>
</dbReference>
<accession>A0A8T4LLA2</accession>
<dbReference type="Proteomes" id="UP000678237">
    <property type="component" value="Unassembled WGS sequence"/>
</dbReference>
<dbReference type="Gene3D" id="3.90.550.10">
    <property type="entry name" value="Spore Coat Polysaccharide Biosynthesis Protein SpsA, Chain A"/>
    <property type="match status" value="1"/>
</dbReference>
<dbReference type="InterPro" id="IPR029044">
    <property type="entry name" value="Nucleotide-diphossugar_trans"/>
</dbReference>
<dbReference type="Pfam" id="PF00535">
    <property type="entry name" value="Glycos_transf_2"/>
    <property type="match status" value="1"/>
</dbReference>
<sequence length="292" mass="31878">MTTLSIVVPAYNEGKNIYRLLASVAAQRLGPHALKEIVVVASGCTDNTVQEVRRAQAANPKIGLVVQPEKLGKASAVNLGLSRCAGDIVCLAGADLLLEPGAIAGMLDCLANPAVGLVGAHPVPVNPRRTLSGYFAWFLWEMHHRVSLLQPKAGELICFRNQVKQLPPDTAVDEAWLESFFQARGLKVAYAPQAIVRNKGPDTLSEILAQRVRIHLGHYWLARRGYQPSTTRFAPLFQAVHGLLAERPLEAPLLLGCAFLEGLTRLLARIRLCLGHKNPFNWQALQSTKELP</sequence>